<dbReference type="AlphaFoldDB" id="A0A8T8SFD9"/>
<reference evidence="1" key="2">
    <citation type="journal article" date="2019" name="IMA Fungus">
        <title>Genome sequencing and comparison of five Tilletia species to identify candidate genes for the detection of regulated species infecting wheat.</title>
        <authorList>
            <person name="Nguyen H.D.T."/>
            <person name="Sultana T."/>
            <person name="Kesanakurti P."/>
            <person name="Hambleton S."/>
        </authorList>
    </citation>
    <scope>NUCLEOTIDE SEQUENCE</scope>
    <source>
        <strain evidence="1">DAOMC 236416</strain>
    </source>
</reference>
<evidence type="ECO:0000313" key="2">
    <source>
        <dbReference type="Proteomes" id="UP000077521"/>
    </source>
</evidence>
<protein>
    <submittedName>
        <fullName evidence="1">Uncharacterized protein</fullName>
    </submittedName>
</protein>
<name>A0A8T8SFD9_9BASI</name>
<sequence length="146" mass="16037">MPHHCMRIRELNLRTSRARAFPVSTRAAASLATRLNKSTGNIRTAAAKASTSHTKESTSNTVSASSSSASVIAFKDVVGLVDGSITLVKDRRLLDRHITSHTYSALVKDITERERLGASPAIRKDFSAKKVYETIVESFRRLDHVT</sequence>
<gene>
    <name evidence="1" type="ORF">A4X13_0g8467</name>
</gene>
<dbReference type="Proteomes" id="UP000077521">
    <property type="component" value="Unassembled WGS sequence"/>
</dbReference>
<organism evidence="1 2">
    <name type="scientific">Tilletia indica</name>
    <dbReference type="NCBI Taxonomy" id="43049"/>
    <lineage>
        <taxon>Eukaryota</taxon>
        <taxon>Fungi</taxon>
        <taxon>Dikarya</taxon>
        <taxon>Basidiomycota</taxon>
        <taxon>Ustilaginomycotina</taxon>
        <taxon>Exobasidiomycetes</taxon>
        <taxon>Tilletiales</taxon>
        <taxon>Tilletiaceae</taxon>
        <taxon>Tilletia</taxon>
    </lineage>
</organism>
<evidence type="ECO:0000313" key="1">
    <source>
        <dbReference type="EMBL" id="KAE8238544.1"/>
    </source>
</evidence>
<proteinExistence type="predicted"/>
<reference evidence="1" key="1">
    <citation type="submission" date="2016-04" db="EMBL/GenBank/DDBJ databases">
        <authorList>
            <person name="Nguyen H.D."/>
            <person name="Samba Siva P."/>
            <person name="Cullis J."/>
            <person name="Levesque C.A."/>
            <person name="Hambleton S."/>
        </authorList>
    </citation>
    <scope>NUCLEOTIDE SEQUENCE</scope>
    <source>
        <strain evidence="1">DAOMC 236416</strain>
    </source>
</reference>
<dbReference type="EMBL" id="LWDF02001494">
    <property type="protein sequence ID" value="KAE8238544.1"/>
    <property type="molecule type" value="Genomic_DNA"/>
</dbReference>
<keyword evidence="2" id="KW-1185">Reference proteome</keyword>
<accession>A0A8T8SFD9</accession>
<comment type="caution">
    <text evidence="1">The sequence shown here is derived from an EMBL/GenBank/DDBJ whole genome shotgun (WGS) entry which is preliminary data.</text>
</comment>